<dbReference type="Proteomes" id="UP000054350">
    <property type="component" value="Unassembled WGS sequence"/>
</dbReference>
<reference evidence="3" key="2">
    <citation type="submission" date="2009-11" db="EMBL/GenBank/DDBJ databases">
        <title>The Genome Sequence of Allomyces macrogynus strain ATCC 38327.</title>
        <authorList>
            <consortium name="The Broad Institute Genome Sequencing Platform"/>
            <person name="Russ C."/>
            <person name="Cuomo C."/>
            <person name="Shea T."/>
            <person name="Young S.K."/>
            <person name="Zeng Q."/>
            <person name="Koehrsen M."/>
            <person name="Haas B."/>
            <person name="Borodovsky M."/>
            <person name="Guigo R."/>
            <person name="Alvarado L."/>
            <person name="Berlin A."/>
            <person name="Borenstein D."/>
            <person name="Chen Z."/>
            <person name="Engels R."/>
            <person name="Freedman E."/>
            <person name="Gellesch M."/>
            <person name="Goldberg J."/>
            <person name="Griggs A."/>
            <person name="Gujja S."/>
            <person name="Heiman D."/>
            <person name="Hepburn T."/>
            <person name="Howarth C."/>
            <person name="Jen D."/>
            <person name="Larson L."/>
            <person name="Lewis B."/>
            <person name="Mehta T."/>
            <person name="Park D."/>
            <person name="Pearson M."/>
            <person name="Roberts A."/>
            <person name="Saif S."/>
            <person name="Shenoy N."/>
            <person name="Sisk P."/>
            <person name="Stolte C."/>
            <person name="Sykes S."/>
            <person name="Walk T."/>
            <person name="White J."/>
            <person name="Yandava C."/>
            <person name="Burger G."/>
            <person name="Gray M.W."/>
            <person name="Holland P.W.H."/>
            <person name="King N."/>
            <person name="Lang F.B.F."/>
            <person name="Roger A.J."/>
            <person name="Ruiz-Trillo I."/>
            <person name="Lander E."/>
            <person name="Nusbaum C."/>
        </authorList>
    </citation>
    <scope>NUCLEOTIDE SEQUENCE [LARGE SCALE GENOMIC DNA]</scope>
    <source>
        <strain evidence="3">ATCC 38327</strain>
    </source>
</reference>
<organism evidence="2 3">
    <name type="scientific">Allomyces macrogynus (strain ATCC 38327)</name>
    <name type="common">Allomyces javanicus var. macrogynus</name>
    <dbReference type="NCBI Taxonomy" id="578462"/>
    <lineage>
        <taxon>Eukaryota</taxon>
        <taxon>Fungi</taxon>
        <taxon>Fungi incertae sedis</taxon>
        <taxon>Blastocladiomycota</taxon>
        <taxon>Blastocladiomycetes</taxon>
        <taxon>Blastocladiales</taxon>
        <taxon>Blastocladiaceae</taxon>
        <taxon>Allomyces</taxon>
    </lineage>
</organism>
<evidence type="ECO:0000256" key="1">
    <source>
        <dbReference type="SAM" id="Coils"/>
    </source>
</evidence>
<keyword evidence="3" id="KW-1185">Reference proteome</keyword>
<dbReference type="AlphaFoldDB" id="A0A0L0SVU4"/>
<name>A0A0L0SVU4_ALLM3</name>
<feature type="coiled-coil region" evidence="1">
    <location>
        <begin position="486"/>
        <end position="552"/>
    </location>
</feature>
<protein>
    <submittedName>
        <fullName evidence="2">Uncharacterized protein</fullName>
    </submittedName>
</protein>
<accession>A0A0L0SVU4</accession>
<proteinExistence type="predicted"/>
<reference evidence="2 3" key="1">
    <citation type="submission" date="2009-11" db="EMBL/GenBank/DDBJ databases">
        <title>Annotation of Allomyces macrogynus ATCC 38327.</title>
        <authorList>
            <consortium name="The Broad Institute Genome Sequencing Platform"/>
            <person name="Russ C."/>
            <person name="Cuomo C."/>
            <person name="Burger G."/>
            <person name="Gray M.W."/>
            <person name="Holland P.W.H."/>
            <person name="King N."/>
            <person name="Lang F.B.F."/>
            <person name="Roger A.J."/>
            <person name="Ruiz-Trillo I."/>
            <person name="Young S.K."/>
            <person name="Zeng Q."/>
            <person name="Gargeya S."/>
            <person name="Fitzgerald M."/>
            <person name="Haas B."/>
            <person name="Abouelleil A."/>
            <person name="Alvarado L."/>
            <person name="Arachchi H.M."/>
            <person name="Berlin A."/>
            <person name="Chapman S.B."/>
            <person name="Gearin G."/>
            <person name="Goldberg J."/>
            <person name="Griggs A."/>
            <person name="Gujja S."/>
            <person name="Hansen M."/>
            <person name="Heiman D."/>
            <person name="Howarth C."/>
            <person name="Larimer J."/>
            <person name="Lui A."/>
            <person name="MacDonald P.J.P."/>
            <person name="McCowen C."/>
            <person name="Montmayeur A."/>
            <person name="Murphy C."/>
            <person name="Neiman D."/>
            <person name="Pearson M."/>
            <person name="Priest M."/>
            <person name="Roberts A."/>
            <person name="Saif S."/>
            <person name="Shea T."/>
            <person name="Sisk P."/>
            <person name="Stolte C."/>
            <person name="Sykes S."/>
            <person name="Wortman J."/>
            <person name="Nusbaum C."/>
            <person name="Birren B."/>
        </authorList>
    </citation>
    <scope>NUCLEOTIDE SEQUENCE [LARGE SCALE GENOMIC DNA]</scope>
    <source>
        <strain evidence="2 3">ATCC 38327</strain>
    </source>
</reference>
<keyword evidence="1" id="KW-0175">Coiled coil</keyword>
<dbReference type="OrthoDB" id="5572356at2759"/>
<evidence type="ECO:0000313" key="2">
    <source>
        <dbReference type="EMBL" id="KNE66713.1"/>
    </source>
</evidence>
<sequence>MVGIAVVFVTIGDVQLAPPLPAAQYFVKAQLAHLALRTDVCATPTTRPTFKAPHLHFRVPASDAPWSITLQLFAVTLTGPTLVAATAPTPTSTLTAENGPASQLLAPASKELVGSIHAVCRVFDGANQGAALAPPLPDSSSLLASSWSPSRTAVGDETTLPPLVADEAWSSPGLCGKRLIVTVVKIRAHALKGQAVFVSLHQKQVVKAKSDPILLPSTSASSDDAFPVSATLSTMADASYQGSPTFPSHHQHAVTLVQDTIELSLLLSCIDASVTAPDHLIARHYSLAPMICYELHLLACTNPVAPLRPGSKVMARATAHVTEDAWIETMLDRSRTATSMPPFPRHAFDSAGTCHAWHAVWPAPNSHAQWFRPVGATAAHRVAWNAVTVLPVSVETIPAPCRGVGVELFVVDGVDYALFAYAFLDPDLDRARLFVVSPHAAKTRLYLSYSVKVHGAVAIDGNALTGDDVGAGALEPASSGDMYEDFQALARSIMDMRLEKQQLEANCSAFERRMEEYRGRGGTIANLQAMEKEELLAAYTKLQAIVDELTAQLQSSTSKTSALQTEIVSSTAKLADVQELQAIVQKQNAQLKEFDLVKKKADRLKSIVHQQEMLIQKLETMVAVGPPTGGPTPLAARSPNDTTHLTSVAASILSTDPTQRATLAEARVVALEQQLNDIRNLVAGHKG</sequence>
<dbReference type="EMBL" id="GG745351">
    <property type="protein sequence ID" value="KNE66713.1"/>
    <property type="molecule type" value="Genomic_DNA"/>
</dbReference>
<evidence type="ECO:0000313" key="3">
    <source>
        <dbReference type="Proteomes" id="UP000054350"/>
    </source>
</evidence>
<gene>
    <name evidence="2" type="ORF">AMAG_11212</name>
</gene>
<dbReference type="VEuPathDB" id="FungiDB:AMAG_11212"/>